<dbReference type="InterPro" id="IPR019887">
    <property type="entry name" value="Tscrpt_reg_AsnC/Lrp_C"/>
</dbReference>
<dbReference type="PRINTS" id="PR00033">
    <property type="entry name" value="HTHASNC"/>
</dbReference>
<reference evidence="5 6" key="1">
    <citation type="submission" date="2018-04" db="EMBL/GenBank/DDBJ databases">
        <title>Denitrifier Microvirgula.</title>
        <authorList>
            <person name="Anderson E."/>
            <person name="Jang J."/>
            <person name="Ishii S."/>
        </authorList>
    </citation>
    <scope>NUCLEOTIDE SEQUENCE [LARGE SCALE GENOMIC DNA]</scope>
    <source>
        <strain evidence="5 6">BE2.4</strain>
    </source>
</reference>
<dbReference type="SUPFAM" id="SSF46785">
    <property type="entry name" value="Winged helix' DNA-binding domain"/>
    <property type="match status" value="1"/>
</dbReference>
<dbReference type="GO" id="GO:0005829">
    <property type="term" value="C:cytosol"/>
    <property type="evidence" value="ECO:0007669"/>
    <property type="project" value="TreeGrafter"/>
</dbReference>
<dbReference type="Pfam" id="PF13412">
    <property type="entry name" value="HTH_24"/>
    <property type="match status" value="1"/>
</dbReference>
<dbReference type="InterPro" id="IPR019888">
    <property type="entry name" value="Tscrpt_reg_AsnC-like"/>
</dbReference>
<keyword evidence="3" id="KW-0804">Transcription</keyword>
<dbReference type="FunFam" id="1.10.10.10:FF:000492">
    <property type="entry name" value="Transcriptional regulator, AsnC family"/>
    <property type="match status" value="1"/>
</dbReference>
<dbReference type="Gene3D" id="1.10.10.10">
    <property type="entry name" value="Winged helix-like DNA-binding domain superfamily/Winged helix DNA-binding domain"/>
    <property type="match status" value="1"/>
</dbReference>
<dbReference type="CDD" id="cd00090">
    <property type="entry name" value="HTH_ARSR"/>
    <property type="match status" value="1"/>
</dbReference>
<dbReference type="GO" id="GO:0043200">
    <property type="term" value="P:response to amino acid"/>
    <property type="evidence" value="ECO:0007669"/>
    <property type="project" value="TreeGrafter"/>
</dbReference>
<evidence type="ECO:0000313" key="5">
    <source>
        <dbReference type="EMBL" id="AVY94312.1"/>
    </source>
</evidence>
<keyword evidence="1" id="KW-0805">Transcription regulation</keyword>
<dbReference type="Proteomes" id="UP000244173">
    <property type="component" value="Chromosome"/>
</dbReference>
<dbReference type="PROSITE" id="PS00519">
    <property type="entry name" value="HTH_ASNC_1"/>
    <property type="match status" value="1"/>
</dbReference>
<dbReference type="GO" id="GO:0006355">
    <property type="term" value="P:regulation of DNA-templated transcription"/>
    <property type="evidence" value="ECO:0007669"/>
    <property type="project" value="UniProtKB-ARBA"/>
</dbReference>
<dbReference type="PANTHER" id="PTHR30154:SF46">
    <property type="entry name" value="TRANSCRIPTIONAL REGULATORY PROTEIN"/>
    <property type="match status" value="1"/>
</dbReference>
<dbReference type="AlphaFoldDB" id="A0A2S0PAF3"/>
<dbReference type="InterPro" id="IPR036388">
    <property type="entry name" value="WH-like_DNA-bd_sf"/>
</dbReference>
<evidence type="ECO:0000256" key="3">
    <source>
        <dbReference type="ARBA" id="ARBA00023163"/>
    </source>
</evidence>
<dbReference type="InterPro" id="IPR011991">
    <property type="entry name" value="ArsR-like_HTH"/>
</dbReference>
<evidence type="ECO:0000259" key="4">
    <source>
        <dbReference type="PROSITE" id="PS50956"/>
    </source>
</evidence>
<dbReference type="Pfam" id="PF01037">
    <property type="entry name" value="AsnC_trans_reg"/>
    <property type="match status" value="1"/>
</dbReference>
<evidence type="ECO:0000256" key="1">
    <source>
        <dbReference type="ARBA" id="ARBA00023015"/>
    </source>
</evidence>
<proteinExistence type="predicted"/>
<dbReference type="SMART" id="SM00344">
    <property type="entry name" value="HTH_ASNC"/>
    <property type="match status" value="1"/>
</dbReference>
<dbReference type="STRING" id="1122240.GCA_000620105_00009"/>
<organism evidence="5 6">
    <name type="scientific">Microvirgula aerodenitrificans</name>
    <dbReference type="NCBI Taxonomy" id="57480"/>
    <lineage>
        <taxon>Bacteria</taxon>
        <taxon>Pseudomonadati</taxon>
        <taxon>Pseudomonadota</taxon>
        <taxon>Betaproteobacteria</taxon>
        <taxon>Neisseriales</taxon>
        <taxon>Aquaspirillaceae</taxon>
        <taxon>Microvirgula</taxon>
    </lineage>
</organism>
<dbReference type="GO" id="GO:0043565">
    <property type="term" value="F:sequence-specific DNA binding"/>
    <property type="evidence" value="ECO:0007669"/>
    <property type="project" value="InterPro"/>
</dbReference>
<evidence type="ECO:0000256" key="2">
    <source>
        <dbReference type="ARBA" id="ARBA00023125"/>
    </source>
</evidence>
<dbReference type="RefSeq" id="WP_028497552.1">
    <property type="nucleotide sequence ID" value="NZ_CALFSO010000069.1"/>
</dbReference>
<dbReference type="InterPro" id="IPR011008">
    <property type="entry name" value="Dimeric_a/b-barrel"/>
</dbReference>
<keyword evidence="6" id="KW-1185">Reference proteome</keyword>
<dbReference type="Gene3D" id="3.30.70.920">
    <property type="match status" value="1"/>
</dbReference>
<evidence type="ECO:0000313" key="6">
    <source>
        <dbReference type="Proteomes" id="UP000244173"/>
    </source>
</evidence>
<dbReference type="OrthoDB" id="8526125at2"/>
<gene>
    <name evidence="5" type="ORF">DAI18_09860</name>
</gene>
<dbReference type="SUPFAM" id="SSF54909">
    <property type="entry name" value="Dimeric alpha+beta barrel"/>
    <property type="match status" value="1"/>
</dbReference>
<feature type="domain" description="HTH asnC-type" evidence="4">
    <location>
        <begin position="6"/>
        <end position="67"/>
    </location>
</feature>
<dbReference type="InterPro" id="IPR036390">
    <property type="entry name" value="WH_DNA-bd_sf"/>
</dbReference>
<dbReference type="EMBL" id="CP028519">
    <property type="protein sequence ID" value="AVY94312.1"/>
    <property type="molecule type" value="Genomic_DNA"/>
</dbReference>
<dbReference type="InterPro" id="IPR019885">
    <property type="entry name" value="Tscrpt_reg_HTH_AsnC-type_CS"/>
</dbReference>
<dbReference type="PANTHER" id="PTHR30154">
    <property type="entry name" value="LEUCINE-RESPONSIVE REGULATORY PROTEIN"/>
    <property type="match status" value="1"/>
</dbReference>
<dbReference type="InterPro" id="IPR000485">
    <property type="entry name" value="AsnC-type_HTH_dom"/>
</dbReference>
<accession>A0A2S0PAF3</accession>
<keyword evidence="2" id="KW-0238">DNA-binding</keyword>
<sequence>MPSLELDKTDIKILAALQKNGRLTNVELAETVALSPSPCLRRLKQLEESGVIRQYVALLEPARIGLGLQAFVRVSLEKRDGESINAFSRAVRSWPEVISGFAMTGEVDFLLHVYFEDLEHFSRFIMNTLITHPGVSDVKSSFVLNEIKHTTALPLSHMGIPS</sequence>
<dbReference type="KEGG" id="maer:DAI18_09860"/>
<dbReference type="PROSITE" id="PS50956">
    <property type="entry name" value="HTH_ASNC_2"/>
    <property type="match status" value="1"/>
</dbReference>
<name>A0A2S0PAF3_9NEIS</name>
<protein>
    <submittedName>
        <fullName evidence="5">Lrp/AsnC family transcriptional regulator</fullName>
    </submittedName>
</protein>